<organism evidence="3 4">
    <name type="scientific">Mikania micrantha</name>
    <name type="common">bitter vine</name>
    <dbReference type="NCBI Taxonomy" id="192012"/>
    <lineage>
        <taxon>Eukaryota</taxon>
        <taxon>Viridiplantae</taxon>
        <taxon>Streptophyta</taxon>
        <taxon>Embryophyta</taxon>
        <taxon>Tracheophyta</taxon>
        <taxon>Spermatophyta</taxon>
        <taxon>Magnoliopsida</taxon>
        <taxon>eudicotyledons</taxon>
        <taxon>Gunneridae</taxon>
        <taxon>Pentapetalae</taxon>
        <taxon>asterids</taxon>
        <taxon>campanulids</taxon>
        <taxon>Asterales</taxon>
        <taxon>Asteraceae</taxon>
        <taxon>Asteroideae</taxon>
        <taxon>Heliantheae alliance</taxon>
        <taxon>Eupatorieae</taxon>
        <taxon>Mikania</taxon>
    </lineage>
</organism>
<feature type="signal peptide" evidence="2">
    <location>
        <begin position="1"/>
        <end position="21"/>
    </location>
</feature>
<keyword evidence="2" id="KW-0732">Signal</keyword>
<feature type="region of interest" description="Disordered" evidence="1">
    <location>
        <begin position="73"/>
        <end position="95"/>
    </location>
</feature>
<proteinExistence type="predicted"/>
<evidence type="ECO:0000256" key="1">
    <source>
        <dbReference type="SAM" id="MobiDB-lite"/>
    </source>
</evidence>
<reference evidence="3 4" key="1">
    <citation type="submission" date="2019-05" db="EMBL/GenBank/DDBJ databases">
        <title>Mikania micrantha, genome provides insights into the molecular mechanism of rapid growth.</title>
        <authorList>
            <person name="Liu B."/>
        </authorList>
    </citation>
    <scope>NUCLEOTIDE SEQUENCE [LARGE SCALE GENOMIC DNA]</scope>
    <source>
        <strain evidence="3">NLD-2019</strain>
        <tissue evidence="3">Leaf</tissue>
    </source>
</reference>
<sequence>MRHECMTSWMIMLLHLKGIIGKMSLIAQEHSLGEALHSLIKDHIMFVKKDEFKLLNLLENMVALQPTTHGTSIEMSTEYTQEEVSSSKMGSGKEL</sequence>
<evidence type="ECO:0000313" key="3">
    <source>
        <dbReference type="EMBL" id="KAD3066916.1"/>
    </source>
</evidence>
<accession>A0A5N6M010</accession>
<evidence type="ECO:0000256" key="2">
    <source>
        <dbReference type="SAM" id="SignalP"/>
    </source>
</evidence>
<feature type="compositionally biased region" description="Polar residues" evidence="1">
    <location>
        <begin position="73"/>
        <end position="89"/>
    </location>
</feature>
<keyword evidence="4" id="KW-1185">Reference proteome</keyword>
<name>A0A5N6M010_9ASTR</name>
<dbReference type="EMBL" id="SZYD01000017">
    <property type="protein sequence ID" value="KAD3066916.1"/>
    <property type="molecule type" value="Genomic_DNA"/>
</dbReference>
<feature type="chain" id="PRO_5024427029" evidence="2">
    <location>
        <begin position="22"/>
        <end position="95"/>
    </location>
</feature>
<comment type="caution">
    <text evidence="3">The sequence shown here is derived from an EMBL/GenBank/DDBJ whole genome shotgun (WGS) entry which is preliminary data.</text>
</comment>
<dbReference type="Proteomes" id="UP000326396">
    <property type="component" value="Linkage Group LG7"/>
</dbReference>
<protein>
    <submittedName>
        <fullName evidence="3">Uncharacterized protein</fullName>
    </submittedName>
</protein>
<evidence type="ECO:0000313" key="4">
    <source>
        <dbReference type="Proteomes" id="UP000326396"/>
    </source>
</evidence>
<dbReference type="AlphaFoldDB" id="A0A5N6M010"/>
<gene>
    <name evidence="3" type="ORF">E3N88_34796</name>
</gene>